<organism evidence="1 2">
    <name type="scientific">Cronartium quercuum f. sp. fusiforme G11</name>
    <dbReference type="NCBI Taxonomy" id="708437"/>
    <lineage>
        <taxon>Eukaryota</taxon>
        <taxon>Fungi</taxon>
        <taxon>Dikarya</taxon>
        <taxon>Basidiomycota</taxon>
        <taxon>Pucciniomycotina</taxon>
        <taxon>Pucciniomycetes</taxon>
        <taxon>Pucciniales</taxon>
        <taxon>Coleosporiaceae</taxon>
        <taxon>Cronartium</taxon>
    </lineage>
</organism>
<dbReference type="AlphaFoldDB" id="A0A9P6N874"/>
<dbReference type="PANTHER" id="PTHR48472:SF1">
    <property type="entry name" value="TC1-LIKE TRANSPOSASE DDE DOMAIN-CONTAINING PROTEIN"/>
    <property type="match status" value="1"/>
</dbReference>
<comment type="caution">
    <text evidence="1">The sequence shown here is derived from an EMBL/GenBank/DDBJ whole genome shotgun (WGS) entry which is preliminary data.</text>
</comment>
<dbReference type="Proteomes" id="UP000886653">
    <property type="component" value="Unassembled WGS sequence"/>
</dbReference>
<dbReference type="PANTHER" id="PTHR48472">
    <property type="entry name" value="TC1-LIKE TRANSPOSASE DDE DOMAIN-CONTAINING PROTEIN"/>
    <property type="match status" value="1"/>
</dbReference>
<sequence length="86" mass="9694">FSDEELAVMNDIVANNPSIFLDELQHKMENVTGEKVAGSTIWWELHIQLGLTLHKTCAVYPCQSAEYHADYMARIAGILPECLVFI</sequence>
<reference evidence="1" key="1">
    <citation type="submission" date="2013-11" db="EMBL/GenBank/DDBJ databases">
        <title>Genome sequence of the fusiform rust pathogen reveals effectors for host alternation and coevolution with pine.</title>
        <authorList>
            <consortium name="DOE Joint Genome Institute"/>
            <person name="Smith K."/>
            <person name="Pendleton A."/>
            <person name="Kubisiak T."/>
            <person name="Anderson C."/>
            <person name="Salamov A."/>
            <person name="Aerts A."/>
            <person name="Riley R."/>
            <person name="Clum A."/>
            <person name="Lindquist E."/>
            <person name="Ence D."/>
            <person name="Campbell M."/>
            <person name="Kronenberg Z."/>
            <person name="Feau N."/>
            <person name="Dhillon B."/>
            <person name="Hamelin R."/>
            <person name="Burleigh J."/>
            <person name="Smith J."/>
            <person name="Yandell M."/>
            <person name="Nelson C."/>
            <person name="Grigoriev I."/>
            <person name="Davis J."/>
        </authorList>
    </citation>
    <scope>NUCLEOTIDE SEQUENCE</scope>
    <source>
        <strain evidence="1">G11</strain>
    </source>
</reference>
<name>A0A9P6N874_9BASI</name>
<protein>
    <submittedName>
        <fullName evidence="1">Uncharacterized protein</fullName>
    </submittedName>
</protein>
<gene>
    <name evidence="1" type="ORF">CROQUDRAFT_34486</name>
</gene>
<feature type="non-terminal residue" evidence="1">
    <location>
        <position position="1"/>
    </location>
</feature>
<evidence type="ECO:0000313" key="1">
    <source>
        <dbReference type="EMBL" id="KAG0141701.1"/>
    </source>
</evidence>
<accession>A0A9P6N874</accession>
<dbReference type="OrthoDB" id="3203937at2759"/>
<feature type="non-terminal residue" evidence="1">
    <location>
        <position position="86"/>
    </location>
</feature>
<dbReference type="EMBL" id="MU167375">
    <property type="protein sequence ID" value="KAG0141701.1"/>
    <property type="molecule type" value="Genomic_DNA"/>
</dbReference>
<keyword evidence="2" id="KW-1185">Reference proteome</keyword>
<evidence type="ECO:0000313" key="2">
    <source>
        <dbReference type="Proteomes" id="UP000886653"/>
    </source>
</evidence>
<proteinExistence type="predicted"/>